<dbReference type="InterPro" id="IPR040372">
    <property type="entry name" value="YaeB-like"/>
</dbReference>
<evidence type="ECO:0000259" key="4">
    <source>
        <dbReference type="PROSITE" id="PS51668"/>
    </source>
</evidence>
<comment type="caution">
    <text evidence="5">The sequence shown here is derived from an EMBL/GenBank/DDBJ whole genome shotgun (WGS) entry which is preliminary data.</text>
</comment>
<dbReference type="Proteomes" id="UP000485058">
    <property type="component" value="Unassembled WGS sequence"/>
</dbReference>
<evidence type="ECO:0000313" key="5">
    <source>
        <dbReference type="EMBL" id="GFH08291.1"/>
    </source>
</evidence>
<feature type="compositionally biased region" description="Pro residues" evidence="3">
    <location>
        <begin position="123"/>
        <end position="133"/>
    </location>
</feature>
<dbReference type="Pfam" id="PF01980">
    <property type="entry name" value="TrmO_N"/>
    <property type="match status" value="1"/>
</dbReference>
<dbReference type="AlphaFoldDB" id="A0A699YFP9"/>
<feature type="region of interest" description="Disordered" evidence="3">
    <location>
        <begin position="122"/>
        <end position="183"/>
    </location>
</feature>
<evidence type="ECO:0000313" key="6">
    <source>
        <dbReference type="Proteomes" id="UP000485058"/>
    </source>
</evidence>
<evidence type="ECO:0000256" key="1">
    <source>
        <dbReference type="ARBA" id="ARBA00022691"/>
    </source>
</evidence>
<dbReference type="PANTHER" id="PTHR12818">
    <property type="entry name" value="TRNA (ADENINE(37)-N6)-METHYLTRANSFERASE"/>
    <property type="match status" value="1"/>
</dbReference>
<evidence type="ECO:0000256" key="3">
    <source>
        <dbReference type="SAM" id="MobiDB-lite"/>
    </source>
</evidence>
<dbReference type="PROSITE" id="PS51668">
    <property type="entry name" value="TSAA_2"/>
    <property type="match status" value="1"/>
</dbReference>
<reference evidence="5 6" key="1">
    <citation type="submission" date="2020-02" db="EMBL/GenBank/DDBJ databases">
        <title>Draft genome sequence of Haematococcus lacustris strain NIES-144.</title>
        <authorList>
            <person name="Morimoto D."/>
            <person name="Nakagawa S."/>
            <person name="Yoshida T."/>
            <person name="Sawayama S."/>
        </authorList>
    </citation>
    <scope>NUCLEOTIDE SEQUENCE [LARGE SCALE GENOMIC DNA]</scope>
    <source>
        <strain evidence="5 6">NIES-144</strain>
    </source>
</reference>
<keyword evidence="1" id="KW-0949">S-adenosyl-L-methionine</keyword>
<proteinExistence type="inferred from homology"/>
<protein>
    <submittedName>
        <fullName evidence="5">TsaA-like domain-containing protein</fullName>
    </submittedName>
</protein>
<accession>A0A699YFP9</accession>
<sequence length="215" mass="22248">MKAGGPGGQARGGCRPGLKAKVAVPRLNGGRLGVLATRSPHRPCPIGLSVAKVIAVEGRSVLLGGTDLVDGSPVLDLKPYVFCDAVPDACAPAWVKAWPWLSFLQAEAEDEPLLVAAVERLHAPPPSSRPPLPGGGSAVKPGATVTTQQPSAGNAEPRCKADGPEVEDPVTPASDAPRLTEEFTGAVDPMGFYRVVLDGIEVSYDMDQSGKVQET</sequence>
<organism evidence="5 6">
    <name type="scientific">Haematococcus lacustris</name>
    <name type="common">Green alga</name>
    <name type="synonym">Haematococcus pluvialis</name>
    <dbReference type="NCBI Taxonomy" id="44745"/>
    <lineage>
        <taxon>Eukaryota</taxon>
        <taxon>Viridiplantae</taxon>
        <taxon>Chlorophyta</taxon>
        <taxon>core chlorophytes</taxon>
        <taxon>Chlorophyceae</taxon>
        <taxon>CS clade</taxon>
        <taxon>Chlamydomonadales</taxon>
        <taxon>Haematococcaceae</taxon>
        <taxon>Haematococcus</taxon>
    </lineage>
</organism>
<keyword evidence="6" id="KW-1185">Reference proteome</keyword>
<dbReference type="InterPro" id="IPR023370">
    <property type="entry name" value="TrmO-like_N"/>
</dbReference>
<dbReference type="SUPFAM" id="SSF118196">
    <property type="entry name" value="YaeB-like"/>
    <property type="match status" value="1"/>
</dbReference>
<dbReference type="EMBL" id="BLLF01000151">
    <property type="protein sequence ID" value="GFH08291.1"/>
    <property type="molecule type" value="Genomic_DNA"/>
</dbReference>
<feature type="domain" description="TsaA-like" evidence="4">
    <location>
        <begin position="1"/>
        <end position="89"/>
    </location>
</feature>
<name>A0A699YFP9_HAELA</name>
<evidence type="ECO:0000256" key="2">
    <source>
        <dbReference type="ARBA" id="ARBA00033753"/>
    </source>
</evidence>
<dbReference type="InterPro" id="IPR036414">
    <property type="entry name" value="YaeB_N_sf"/>
</dbReference>
<comment type="similarity">
    <text evidence="2">Belongs to the tRNA methyltransferase O family.</text>
</comment>
<dbReference type="InterPro" id="IPR036413">
    <property type="entry name" value="YaeB-like_sf"/>
</dbReference>
<gene>
    <name evidence="5" type="ORF">HaLaN_03231</name>
</gene>
<dbReference type="Gene3D" id="2.40.30.70">
    <property type="entry name" value="YaeB-like"/>
    <property type="match status" value="1"/>
</dbReference>
<dbReference type="PANTHER" id="PTHR12818:SF0">
    <property type="entry name" value="TRNA (ADENINE(37)-N6)-METHYLTRANSFERASE"/>
    <property type="match status" value="1"/>
</dbReference>